<dbReference type="Proteomes" id="UP000722485">
    <property type="component" value="Unassembled WGS sequence"/>
</dbReference>
<accession>A0A9P5H5G2</accession>
<feature type="region of interest" description="Disordered" evidence="1">
    <location>
        <begin position="105"/>
        <end position="136"/>
    </location>
</feature>
<keyword evidence="3" id="KW-1185">Reference proteome</keyword>
<reference evidence="2" key="1">
    <citation type="submission" date="2020-03" db="EMBL/GenBank/DDBJ databases">
        <title>Draft Genome Sequence of Cylindrodendrum hubeiense.</title>
        <authorList>
            <person name="Buettner E."/>
            <person name="Kellner H."/>
        </authorList>
    </citation>
    <scope>NUCLEOTIDE SEQUENCE</scope>
    <source>
        <strain evidence="2">IHI 201604</strain>
    </source>
</reference>
<feature type="region of interest" description="Disordered" evidence="1">
    <location>
        <begin position="1"/>
        <end position="71"/>
    </location>
</feature>
<evidence type="ECO:0000313" key="2">
    <source>
        <dbReference type="EMBL" id="KAF7549444.1"/>
    </source>
</evidence>
<dbReference type="EMBL" id="JAANBB010000122">
    <property type="protein sequence ID" value="KAF7549444.1"/>
    <property type="molecule type" value="Genomic_DNA"/>
</dbReference>
<comment type="caution">
    <text evidence="2">The sequence shown here is derived from an EMBL/GenBank/DDBJ whole genome shotgun (WGS) entry which is preliminary data.</text>
</comment>
<evidence type="ECO:0000256" key="1">
    <source>
        <dbReference type="SAM" id="MobiDB-lite"/>
    </source>
</evidence>
<evidence type="ECO:0000313" key="3">
    <source>
        <dbReference type="Proteomes" id="UP000722485"/>
    </source>
</evidence>
<organism evidence="2 3">
    <name type="scientific">Cylindrodendrum hubeiense</name>
    <dbReference type="NCBI Taxonomy" id="595255"/>
    <lineage>
        <taxon>Eukaryota</taxon>
        <taxon>Fungi</taxon>
        <taxon>Dikarya</taxon>
        <taxon>Ascomycota</taxon>
        <taxon>Pezizomycotina</taxon>
        <taxon>Sordariomycetes</taxon>
        <taxon>Hypocreomycetidae</taxon>
        <taxon>Hypocreales</taxon>
        <taxon>Nectriaceae</taxon>
        <taxon>Cylindrodendrum</taxon>
    </lineage>
</organism>
<gene>
    <name evidence="2" type="ORF">G7Z17_g6379</name>
</gene>
<sequence>MRAPRPLPRNAAPFAKPSRGRLSPVCGDVMGRSTTRRASSASSASSASAKPQGKPRQAGSSKHQRMGVAWRRNMGELGGLEGWAGRHRPGGNVPSCLTHARPLSRAAPSVWGLESRAAHQGQTDRDRRAGGQADRA</sequence>
<feature type="compositionally biased region" description="Low complexity" evidence="1">
    <location>
        <begin position="32"/>
        <end position="49"/>
    </location>
</feature>
<name>A0A9P5H5G2_9HYPO</name>
<dbReference type="AlphaFoldDB" id="A0A9P5H5G2"/>
<proteinExistence type="predicted"/>
<feature type="compositionally biased region" description="Basic and acidic residues" evidence="1">
    <location>
        <begin position="122"/>
        <end position="136"/>
    </location>
</feature>
<feature type="compositionally biased region" description="Low complexity" evidence="1">
    <location>
        <begin position="1"/>
        <end position="15"/>
    </location>
</feature>
<protein>
    <submittedName>
        <fullName evidence="2">Uncharacterized protein</fullName>
    </submittedName>
</protein>